<dbReference type="Proteomes" id="UP001060085">
    <property type="component" value="Linkage Group LG07"/>
</dbReference>
<organism evidence="1 2">
    <name type="scientific">Catharanthus roseus</name>
    <name type="common">Madagascar periwinkle</name>
    <name type="synonym">Vinca rosea</name>
    <dbReference type="NCBI Taxonomy" id="4058"/>
    <lineage>
        <taxon>Eukaryota</taxon>
        <taxon>Viridiplantae</taxon>
        <taxon>Streptophyta</taxon>
        <taxon>Embryophyta</taxon>
        <taxon>Tracheophyta</taxon>
        <taxon>Spermatophyta</taxon>
        <taxon>Magnoliopsida</taxon>
        <taxon>eudicotyledons</taxon>
        <taxon>Gunneridae</taxon>
        <taxon>Pentapetalae</taxon>
        <taxon>asterids</taxon>
        <taxon>lamiids</taxon>
        <taxon>Gentianales</taxon>
        <taxon>Apocynaceae</taxon>
        <taxon>Rauvolfioideae</taxon>
        <taxon>Vinceae</taxon>
        <taxon>Catharanthinae</taxon>
        <taxon>Catharanthus</taxon>
    </lineage>
</organism>
<name>A0ACB9ZYP5_CATRO</name>
<protein>
    <submittedName>
        <fullName evidence="1">Uncharacterized protein</fullName>
    </submittedName>
</protein>
<evidence type="ECO:0000313" key="2">
    <source>
        <dbReference type="Proteomes" id="UP001060085"/>
    </source>
</evidence>
<reference evidence="2" key="1">
    <citation type="journal article" date="2023" name="Nat. Plants">
        <title>Single-cell RNA sequencing provides a high-resolution roadmap for understanding the multicellular compartmentation of specialized metabolism.</title>
        <authorList>
            <person name="Sun S."/>
            <person name="Shen X."/>
            <person name="Li Y."/>
            <person name="Li Y."/>
            <person name="Wang S."/>
            <person name="Li R."/>
            <person name="Zhang H."/>
            <person name="Shen G."/>
            <person name="Guo B."/>
            <person name="Wei J."/>
            <person name="Xu J."/>
            <person name="St-Pierre B."/>
            <person name="Chen S."/>
            <person name="Sun C."/>
        </authorList>
    </citation>
    <scope>NUCLEOTIDE SEQUENCE [LARGE SCALE GENOMIC DNA]</scope>
</reference>
<evidence type="ECO:0000313" key="1">
    <source>
        <dbReference type="EMBL" id="KAI5653105.1"/>
    </source>
</evidence>
<proteinExistence type="predicted"/>
<keyword evidence="2" id="KW-1185">Reference proteome</keyword>
<dbReference type="EMBL" id="CM044707">
    <property type="protein sequence ID" value="KAI5653105.1"/>
    <property type="molecule type" value="Genomic_DNA"/>
</dbReference>
<gene>
    <name evidence="1" type="ORF">M9H77_30292</name>
</gene>
<comment type="caution">
    <text evidence="1">The sequence shown here is derived from an EMBL/GenBank/DDBJ whole genome shotgun (WGS) entry which is preliminary data.</text>
</comment>
<sequence length="159" mass="18822">MENEKNLDYNIYKTISLFTPTCYLCLKHFLMETKLNSFALIFYRIFLEHPGTWTSMLGKNHTMQFEEQEEIVGKELSLCHEDSLISPFLNPYLLSHEVSYVELKLFLASSISHIKCKLLLPFAFKDVDSNLFFEGMSKKLFQKVKFYRRQGPREIDMKI</sequence>
<accession>A0ACB9ZYP5</accession>